<evidence type="ECO:0000256" key="4">
    <source>
        <dbReference type="ARBA" id="ARBA00022475"/>
    </source>
</evidence>
<organism evidence="9 10">
    <name type="scientific">Candidatus Synechococcus calcipolaris G9</name>
    <dbReference type="NCBI Taxonomy" id="1497997"/>
    <lineage>
        <taxon>Bacteria</taxon>
        <taxon>Bacillati</taxon>
        <taxon>Cyanobacteriota</taxon>
        <taxon>Cyanophyceae</taxon>
        <taxon>Synechococcales</taxon>
        <taxon>Synechococcaceae</taxon>
        <taxon>Synechococcus</taxon>
    </lineage>
</organism>
<feature type="transmembrane region" description="Helical" evidence="8">
    <location>
        <begin position="240"/>
        <end position="260"/>
    </location>
</feature>
<accession>A0ABT6EYJ0</accession>
<reference evidence="9" key="1">
    <citation type="journal article" date="2022" name="Genome Biol. Evol.">
        <title>A New Gene Family Diagnostic for Intracellular Biomineralization of Amorphous Ca Carbonates by Cyanobacteria.</title>
        <authorList>
            <person name="Benzerara K."/>
            <person name="Duprat E."/>
            <person name="Bitard-Feildel T."/>
            <person name="Caumes G."/>
            <person name="Cassier-Chauvat C."/>
            <person name="Chauvat F."/>
            <person name="Dezi M."/>
            <person name="Diop S.I."/>
            <person name="Gaschignard G."/>
            <person name="Gorgen S."/>
            <person name="Gugger M."/>
            <person name="Lopez-Garcia P."/>
            <person name="Millet M."/>
            <person name="Skouri-Panet F."/>
            <person name="Moreira D."/>
            <person name="Callebaut I."/>
        </authorList>
    </citation>
    <scope>NUCLEOTIDE SEQUENCE</scope>
    <source>
        <strain evidence="9">G9</strain>
    </source>
</reference>
<evidence type="ECO:0000256" key="6">
    <source>
        <dbReference type="ARBA" id="ARBA00022989"/>
    </source>
</evidence>
<feature type="transmembrane region" description="Helical" evidence="8">
    <location>
        <begin position="460"/>
        <end position="488"/>
    </location>
</feature>
<dbReference type="PANTHER" id="PTHR30003">
    <property type="entry name" value="L-LACTATE PERMEASE"/>
    <property type="match status" value="1"/>
</dbReference>
<feature type="transmembrane region" description="Helical" evidence="8">
    <location>
        <begin position="328"/>
        <end position="347"/>
    </location>
</feature>
<feature type="transmembrane region" description="Helical" evidence="8">
    <location>
        <begin position="203"/>
        <end position="228"/>
    </location>
</feature>
<feature type="transmembrane region" description="Helical" evidence="8">
    <location>
        <begin position="6"/>
        <end position="26"/>
    </location>
</feature>
<dbReference type="InterPro" id="IPR003804">
    <property type="entry name" value="Lactate_perm"/>
</dbReference>
<gene>
    <name evidence="9" type="ORF">L3556_08015</name>
</gene>
<comment type="caution">
    <text evidence="9">The sequence shown here is derived from an EMBL/GenBank/DDBJ whole genome shotgun (WGS) entry which is preliminary data.</text>
</comment>
<dbReference type="RefSeq" id="WP_277866764.1">
    <property type="nucleotide sequence ID" value="NZ_JAKKUT010000002.1"/>
</dbReference>
<feature type="transmembrane region" description="Helical" evidence="8">
    <location>
        <begin position="536"/>
        <end position="558"/>
    </location>
</feature>
<keyword evidence="5 8" id="KW-0812">Transmembrane</keyword>
<keyword evidence="6 8" id="KW-1133">Transmembrane helix</keyword>
<dbReference type="PANTHER" id="PTHR30003:SF0">
    <property type="entry name" value="GLYCOLATE PERMEASE GLCA-RELATED"/>
    <property type="match status" value="1"/>
</dbReference>
<feature type="transmembrane region" description="Helical" evidence="8">
    <location>
        <begin position="130"/>
        <end position="155"/>
    </location>
</feature>
<evidence type="ECO:0000256" key="2">
    <source>
        <dbReference type="ARBA" id="ARBA00010100"/>
    </source>
</evidence>
<evidence type="ECO:0000313" key="9">
    <source>
        <dbReference type="EMBL" id="MDG2990871.1"/>
    </source>
</evidence>
<sequence length="559" mass="59541">MDSGFTLVMYALIALVPIVTVFLLLIGARWPANRAMPVAYGVTVIIALVLWRVPFHWVAAATVQGGVIALEILYIVFGAILLLNTLQLSGAIPAIRHSLTSITEDRRIQVMIIAWLFGSFIEGASGFGTPAVICVPLMVAIGFPALAAVMMALIIQSTPSTFGAVGTPIVIGIRAGLESVPAFEEVLSHFGGNVDLFLKQVGISAAIIHTIVGTFIPLILAVTLTQFFGAERSWRAGLGAWKFALFAGLAFTIPYLLTAIFIGPEFPTLVGGLLGLGITIFVAKQKWLVPADPWDFPARGQWPDFWGSNRPEDSPEMINSGTQLMNPILAWLPYGLVGVCLVLSRIVPPLKNGLQAWQITISNLLGTTLTVTTQPLYLPPTILLFVVGITYFLHRMEWRKFQYAVKSTVPILLNVSLALGAAVLLARVFINSGSNGLGLKSMPLELADGLALIVGDSWPLFAPVVGLIGAFVAGSVTVSNMMFSLFQFGMAEKINLSQPLILALQCVGASAGNIICVPNIVAAAATVGLLGMEGVLIRWLLTPAVYYIGLAGLVGLVLS</sequence>
<reference evidence="9" key="2">
    <citation type="submission" date="2022-01" db="EMBL/GenBank/DDBJ databases">
        <authorList>
            <person name="Zivanovic Y."/>
            <person name="Moreira D."/>
            <person name="Lopez-Garcia P."/>
        </authorList>
    </citation>
    <scope>NUCLEOTIDE SEQUENCE</scope>
    <source>
        <strain evidence="9">G9</strain>
    </source>
</reference>
<dbReference type="EMBL" id="JAKKUT010000002">
    <property type="protein sequence ID" value="MDG2990871.1"/>
    <property type="molecule type" value="Genomic_DNA"/>
</dbReference>
<proteinExistence type="inferred from homology"/>
<feature type="transmembrane region" description="Helical" evidence="8">
    <location>
        <begin position="266"/>
        <end position="283"/>
    </location>
</feature>
<feature type="transmembrane region" description="Helical" evidence="8">
    <location>
        <begin position="500"/>
        <end position="530"/>
    </location>
</feature>
<keyword evidence="4 8" id="KW-1003">Cell membrane</keyword>
<feature type="transmembrane region" description="Helical" evidence="8">
    <location>
        <begin position="405"/>
        <end position="430"/>
    </location>
</feature>
<feature type="transmembrane region" description="Helical" evidence="8">
    <location>
        <begin position="107"/>
        <end position="124"/>
    </location>
</feature>
<comment type="function">
    <text evidence="8">Uptake of L-lactate across the membrane. Can also transport D-lactate and glycolate.</text>
</comment>
<evidence type="ECO:0000256" key="8">
    <source>
        <dbReference type="RuleBase" id="RU365092"/>
    </source>
</evidence>
<evidence type="ECO:0000256" key="1">
    <source>
        <dbReference type="ARBA" id="ARBA00004651"/>
    </source>
</evidence>
<keyword evidence="3 8" id="KW-0813">Transport</keyword>
<evidence type="ECO:0000256" key="7">
    <source>
        <dbReference type="ARBA" id="ARBA00023136"/>
    </source>
</evidence>
<comment type="similarity">
    <text evidence="2 8">Belongs to the lactate permease family.</text>
</comment>
<keyword evidence="7 8" id="KW-0472">Membrane</keyword>
<keyword evidence="10" id="KW-1185">Reference proteome</keyword>
<evidence type="ECO:0000256" key="3">
    <source>
        <dbReference type="ARBA" id="ARBA00022448"/>
    </source>
</evidence>
<feature type="transmembrane region" description="Helical" evidence="8">
    <location>
        <begin position="72"/>
        <end position="95"/>
    </location>
</feature>
<name>A0ABT6EYJ0_9SYNE</name>
<feature type="transmembrane region" description="Helical" evidence="8">
    <location>
        <begin position="376"/>
        <end position="393"/>
    </location>
</feature>
<dbReference type="Proteomes" id="UP001154265">
    <property type="component" value="Unassembled WGS sequence"/>
</dbReference>
<evidence type="ECO:0000313" key="10">
    <source>
        <dbReference type="Proteomes" id="UP001154265"/>
    </source>
</evidence>
<comment type="subcellular location">
    <subcellularLocation>
        <location evidence="1 8">Cell membrane</location>
        <topology evidence="1 8">Multi-pass membrane protein</topology>
    </subcellularLocation>
</comment>
<protein>
    <recommendedName>
        <fullName evidence="8">L-lactate permease</fullName>
    </recommendedName>
</protein>
<feature type="transmembrane region" description="Helical" evidence="8">
    <location>
        <begin position="38"/>
        <end position="60"/>
    </location>
</feature>
<evidence type="ECO:0000256" key="5">
    <source>
        <dbReference type="ARBA" id="ARBA00022692"/>
    </source>
</evidence>
<dbReference type="Pfam" id="PF02652">
    <property type="entry name" value="Lactate_perm"/>
    <property type="match status" value="1"/>
</dbReference>